<evidence type="ECO:0000256" key="5">
    <source>
        <dbReference type="ARBA" id="ARBA00023002"/>
    </source>
</evidence>
<reference evidence="7 8" key="1">
    <citation type="submission" date="2019-02" db="EMBL/GenBank/DDBJ databases">
        <title>Paenibacillus sp. nov., isolated from surface-sterilized tissue of Thalictrum simplex L.</title>
        <authorList>
            <person name="Tuo L."/>
        </authorList>
    </citation>
    <scope>NUCLEOTIDE SEQUENCE [LARGE SCALE GENOMIC DNA]</scope>
    <source>
        <strain evidence="7 8">N2SHLJ1</strain>
    </source>
</reference>
<evidence type="ECO:0000313" key="8">
    <source>
        <dbReference type="Proteomes" id="UP000293142"/>
    </source>
</evidence>
<evidence type="ECO:0000256" key="1">
    <source>
        <dbReference type="ARBA" id="ARBA00001947"/>
    </source>
</evidence>
<evidence type="ECO:0000256" key="4">
    <source>
        <dbReference type="ARBA" id="ARBA00022833"/>
    </source>
</evidence>
<dbReference type="InterPro" id="IPR014436">
    <property type="entry name" value="Extradiol_dOase_DODA"/>
</dbReference>
<comment type="caution">
    <text evidence="7">The sequence shown here is derived from an EMBL/GenBank/DDBJ whole genome shotgun (WGS) entry which is preliminary data.</text>
</comment>
<evidence type="ECO:0000313" key="7">
    <source>
        <dbReference type="EMBL" id="TBL68019.1"/>
    </source>
</evidence>
<organism evidence="7 8">
    <name type="scientific">Paenibacillus thalictri</name>
    <dbReference type="NCBI Taxonomy" id="2527873"/>
    <lineage>
        <taxon>Bacteria</taxon>
        <taxon>Bacillati</taxon>
        <taxon>Bacillota</taxon>
        <taxon>Bacilli</taxon>
        <taxon>Bacillales</taxon>
        <taxon>Paenibacillaceae</taxon>
        <taxon>Paenibacillus</taxon>
    </lineage>
</organism>
<keyword evidence="7" id="KW-0223">Dioxygenase</keyword>
<comment type="cofactor">
    <cofactor evidence="1">
        <name>Zn(2+)</name>
        <dbReference type="ChEBI" id="CHEBI:29105"/>
    </cofactor>
</comment>
<accession>A0A4Q9DEM2</accession>
<dbReference type="RefSeq" id="WP_131018986.1">
    <property type="nucleotide sequence ID" value="NZ_SIRE01000050.1"/>
</dbReference>
<dbReference type="Proteomes" id="UP000293142">
    <property type="component" value="Unassembled WGS sequence"/>
</dbReference>
<dbReference type="Pfam" id="PF02900">
    <property type="entry name" value="LigB"/>
    <property type="match status" value="1"/>
</dbReference>
<dbReference type="SUPFAM" id="SSF53213">
    <property type="entry name" value="LigB-like"/>
    <property type="match status" value="1"/>
</dbReference>
<keyword evidence="5" id="KW-0560">Oxidoreductase</keyword>
<dbReference type="PIRSF" id="PIRSF006157">
    <property type="entry name" value="Doxgns_DODA"/>
    <property type="match status" value="1"/>
</dbReference>
<name>A0A4Q9DEM2_9BACL</name>
<dbReference type="PANTHER" id="PTHR30096">
    <property type="entry name" value="4,5-DOPA DIOXYGENASE EXTRADIOL-LIKE PROTEIN"/>
    <property type="match status" value="1"/>
</dbReference>
<dbReference type="CDD" id="cd07363">
    <property type="entry name" value="45_DOPA_Dioxygenase"/>
    <property type="match status" value="1"/>
</dbReference>
<protein>
    <submittedName>
        <fullName evidence="7">Dioxygenase</fullName>
    </submittedName>
</protein>
<dbReference type="OrthoDB" id="9790889at2"/>
<comment type="similarity">
    <text evidence="2">Belongs to the DODA-type extradiol aromatic ring-opening dioxygenase family.</text>
</comment>
<dbReference type="AlphaFoldDB" id="A0A4Q9DEM2"/>
<gene>
    <name evidence="7" type="ORF">EYB31_38820</name>
</gene>
<dbReference type="PANTHER" id="PTHR30096:SF0">
    <property type="entry name" value="4,5-DOPA DIOXYGENASE EXTRADIOL-LIKE PROTEIN"/>
    <property type="match status" value="1"/>
</dbReference>
<sequence length="256" mass="28767">MQPSLFLAHGAPTLVTEELKYTRLLAMLAAKLPRPYAIVLWSAHWESRTQLISAAPQYETIHDFFGFPESLYEIEYPAKGNVALALQIRQMLTAEGISSEMDDHRGLDHGAWSLLNLMYPDGDIPVVAMSVNPRLTPEEQYRIGRALATLRRENVLLIGSGGTVHNLSKLNWSSAGVARWALEYDEWLAEQLETWNTEALFDYELRGPYAREAVPTPEHFVPLLLAMGAADSGKKARLLHREYQLGTLSLSAWMFG</sequence>
<dbReference type="GO" id="GO:0008198">
    <property type="term" value="F:ferrous iron binding"/>
    <property type="evidence" value="ECO:0007669"/>
    <property type="project" value="InterPro"/>
</dbReference>
<proteinExistence type="inferred from homology"/>
<evidence type="ECO:0000259" key="6">
    <source>
        <dbReference type="Pfam" id="PF02900"/>
    </source>
</evidence>
<dbReference type="GO" id="GO:0016702">
    <property type="term" value="F:oxidoreductase activity, acting on single donors with incorporation of molecular oxygen, incorporation of two atoms of oxygen"/>
    <property type="evidence" value="ECO:0007669"/>
    <property type="project" value="UniProtKB-ARBA"/>
</dbReference>
<keyword evidence="4" id="KW-0862">Zinc</keyword>
<evidence type="ECO:0000256" key="3">
    <source>
        <dbReference type="ARBA" id="ARBA00022723"/>
    </source>
</evidence>
<keyword evidence="3" id="KW-0479">Metal-binding</keyword>
<dbReference type="Gene3D" id="3.40.830.10">
    <property type="entry name" value="LigB-like"/>
    <property type="match status" value="1"/>
</dbReference>
<feature type="domain" description="Extradiol ring-cleavage dioxygenase class III enzyme subunit B" evidence="6">
    <location>
        <begin position="23"/>
        <end position="246"/>
    </location>
</feature>
<evidence type="ECO:0000256" key="2">
    <source>
        <dbReference type="ARBA" id="ARBA00007581"/>
    </source>
</evidence>
<dbReference type="GO" id="GO:0008270">
    <property type="term" value="F:zinc ion binding"/>
    <property type="evidence" value="ECO:0007669"/>
    <property type="project" value="InterPro"/>
</dbReference>
<keyword evidence="8" id="KW-1185">Reference proteome</keyword>
<dbReference type="EMBL" id="SIRE01000050">
    <property type="protein sequence ID" value="TBL68019.1"/>
    <property type="molecule type" value="Genomic_DNA"/>
</dbReference>
<dbReference type="InterPro" id="IPR004183">
    <property type="entry name" value="Xdiol_dOase_suB"/>
</dbReference>